<gene>
    <name evidence="3" type="ORF">B841_07580</name>
</gene>
<sequence>MTTPHDHHPPGEPVDYRDFQTDPSTAHRPDHPAAPKNRVAVWALIVAILGLLTGLTVLGATISFLIGLIALVLAIVAIRTAGKIPPQRPGRRLGMAWTALILSIFAILMSVFFYLTLFWLQQVDGIQDCLHLPTYEQRQVCLEQELTSGR</sequence>
<dbReference type="Proteomes" id="UP000015388">
    <property type="component" value="Chromosome"/>
</dbReference>
<dbReference type="RefSeq" id="WP_020934922.1">
    <property type="nucleotide sequence ID" value="NC_021915.1"/>
</dbReference>
<keyword evidence="2" id="KW-0472">Membrane</keyword>
<accession>S5SUZ4</accession>
<feature type="transmembrane region" description="Helical" evidence="2">
    <location>
        <begin position="94"/>
        <end position="120"/>
    </location>
</feature>
<protein>
    <recommendedName>
        <fullName evidence="5">DUF4190 domain-containing protein</fullName>
    </recommendedName>
</protein>
<keyword evidence="4" id="KW-1185">Reference proteome</keyword>
<evidence type="ECO:0008006" key="5">
    <source>
        <dbReference type="Google" id="ProtNLM"/>
    </source>
</evidence>
<evidence type="ECO:0000313" key="4">
    <source>
        <dbReference type="Proteomes" id="UP000015388"/>
    </source>
</evidence>
<dbReference type="eggNOG" id="ENOG5032335">
    <property type="taxonomic scope" value="Bacteria"/>
</dbReference>
<dbReference type="HOGENOM" id="CLU_131398_0_0_11"/>
<dbReference type="STRING" id="1224163.B841_07580"/>
<keyword evidence="2" id="KW-1133">Transmembrane helix</keyword>
<organism evidence="3 4">
    <name type="scientific">Corynebacterium maris DSM 45190</name>
    <dbReference type="NCBI Taxonomy" id="1224163"/>
    <lineage>
        <taxon>Bacteria</taxon>
        <taxon>Bacillati</taxon>
        <taxon>Actinomycetota</taxon>
        <taxon>Actinomycetes</taxon>
        <taxon>Mycobacteriales</taxon>
        <taxon>Corynebacteriaceae</taxon>
        <taxon>Corynebacterium</taxon>
    </lineage>
</organism>
<evidence type="ECO:0000256" key="1">
    <source>
        <dbReference type="SAM" id="MobiDB-lite"/>
    </source>
</evidence>
<feature type="transmembrane region" description="Helical" evidence="2">
    <location>
        <begin position="64"/>
        <end position="82"/>
    </location>
</feature>
<name>S5SUZ4_9CORY</name>
<dbReference type="EMBL" id="CP003924">
    <property type="protein sequence ID" value="AGS34989.1"/>
    <property type="molecule type" value="Genomic_DNA"/>
</dbReference>
<dbReference type="PATRIC" id="fig|1224163.3.peg.1522"/>
<feature type="transmembrane region" description="Helical" evidence="2">
    <location>
        <begin position="39"/>
        <end position="58"/>
    </location>
</feature>
<dbReference type="AlphaFoldDB" id="S5SUZ4"/>
<evidence type="ECO:0000256" key="2">
    <source>
        <dbReference type="SAM" id="Phobius"/>
    </source>
</evidence>
<feature type="region of interest" description="Disordered" evidence="1">
    <location>
        <begin position="1"/>
        <end position="32"/>
    </location>
</feature>
<proteinExistence type="predicted"/>
<dbReference type="KEGG" id="cmd:B841_07580"/>
<keyword evidence="2" id="KW-0812">Transmembrane</keyword>
<reference evidence="3 4" key="1">
    <citation type="submission" date="2012-11" db="EMBL/GenBank/DDBJ databases">
        <title>The complete genome sequence of Corynebacterium maris Coryn-1 (=DSM 45190).</title>
        <authorList>
            <person name="Schaffert L."/>
            <person name="Albersmeier A."/>
            <person name="Kalinowski J."/>
            <person name="Ruckert C."/>
        </authorList>
    </citation>
    <scope>NUCLEOTIDE SEQUENCE [LARGE SCALE GENOMIC DNA]</scope>
    <source>
        <strain evidence="4">Coryn-1</strain>
    </source>
</reference>
<evidence type="ECO:0000313" key="3">
    <source>
        <dbReference type="EMBL" id="AGS34989.1"/>
    </source>
</evidence>